<keyword evidence="2" id="KW-1185">Reference proteome</keyword>
<organism evidence="1 2">
    <name type="scientific">Pisum sativum</name>
    <name type="common">Garden pea</name>
    <name type="synonym">Lathyrus oleraceus</name>
    <dbReference type="NCBI Taxonomy" id="3888"/>
    <lineage>
        <taxon>Eukaryota</taxon>
        <taxon>Viridiplantae</taxon>
        <taxon>Streptophyta</taxon>
        <taxon>Embryophyta</taxon>
        <taxon>Tracheophyta</taxon>
        <taxon>Spermatophyta</taxon>
        <taxon>Magnoliopsida</taxon>
        <taxon>eudicotyledons</taxon>
        <taxon>Gunneridae</taxon>
        <taxon>Pentapetalae</taxon>
        <taxon>rosids</taxon>
        <taxon>fabids</taxon>
        <taxon>Fabales</taxon>
        <taxon>Fabaceae</taxon>
        <taxon>Papilionoideae</taxon>
        <taxon>50 kb inversion clade</taxon>
        <taxon>NPAAA clade</taxon>
        <taxon>Hologalegina</taxon>
        <taxon>IRL clade</taxon>
        <taxon>Fabeae</taxon>
        <taxon>Lathyrus</taxon>
    </lineage>
</organism>
<protein>
    <submittedName>
        <fullName evidence="1">Uncharacterized protein</fullName>
    </submittedName>
</protein>
<sequence>MSISQCSLNLEHSFIIGHQGNIKSSTTKIKHEHILLTFSPLYLVKTISNSSCSRLVDDPHHIKTSDFPCIFCSLSLRVVEVSRNSDNSIFHFMAQISFSIILQLRQHHGRYLLR</sequence>
<gene>
    <name evidence="1" type="ORF">KIW84_015189</name>
</gene>
<evidence type="ECO:0000313" key="1">
    <source>
        <dbReference type="EMBL" id="KAI5447644.1"/>
    </source>
</evidence>
<accession>A0A9D5BPM7</accession>
<dbReference type="AlphaFoldDB" id="A0A9D5BPM7"/>
<dbReference type="Pfam" id="PF10712">
    <property type="entry name" value="NAD-GH"/>
    <property type="match status" value="1"/>
</dbReference>
<evidence type="ECO:0000313" key="2">
    <source>
        <dbReference type="Proteomes" id="UP001058974"/>
    </source>
</evidence>
<proteinExistence type="predicted"/>
<reference evidence="1 2" key="1">
    <citation type="journal article" date="2022" name="Nat. Genet.">
        <title>Improved pea reference genome and pan-genome highlight genomic features and evolutionary characteristics.</title>
        <authorList>
            <person name="Yang T."/>
            <person name="Liu R."/>
            <person name="Luo Y."/>
            <person name="Hu S."/>
            <person name="Wang D."/>
            <person name="Wang C."/>
            <person name="Pandey M.K."/>
            <person name="Ge S."/>
            <person name="Xu Q."/>
            <person name="Li N."/>
            <person name="Li G."/>
            <person name="Huang Y."/>
            <person name="Saxena R.K."/>
            <person name="Ji Y."/>
            <person name="Li M."/>
            <person name="Yan X."/>
            <person name="He Y."/>
            <person name="Liu Y."/>
            <person name="Wang X."/>
            <person name="Xiang C."/>
            <person name="Varshney R.K."/>
            <person name="Ding H."/>
            <person name="Gao S."/>
            <person name="Zong X."/>
        </authorList>
    </citation>
    <scope>NUCLEOTIDE SEQUENCE [LARGE SCALE GENOMIC DNA]</scope>
    <source>
        <strain evidence="1 2">cv. Zhongwan 6</strain>
    </source>
</reference>
<comment type="caution">
    <text evidence="1">The sequence shown here is derived from an EMBL/GenBank/DDBJ whole genome shotgun (WGS) entry which is preliminary data.</text>
</comment>
<dbReference type="Gramene" id="Psat01G0518900-T1">
    <property type="protein sequence ID" value="KAI5447644.1"/>
    <property type="gene ID" value="KIW84_015189"/>
</dbReference>
<dbReference type="InterPro" id="IPR019651">
    <property type="entry name" value="Glutamate_DH_NAD-spec"/>
</dbReference>
<dbReference type="Proteomes" id="UP001058974">
    <property type="component" value="Chromosome 1"/>
</dbReference>
<name>A0A9D5BPM7_PEA</name>
<dbReference type="EMBL" id="JAMSHJ010000001">
    <property type="protein sequence ID" value="KAI5447644.1"/>
    <property type="molecule type" value="Genomic_DNA"/>
</dbReference>